<evidence type="ECO:0000313" key="3">
    <source>
        <dbReference type="Proteomes" id="UP000799771"/>
    </source>
</evidence>
<dbReference type="InterPro" id="IPR010730">
    <property type="entry name" value="HET"/>
</dbReference>
<dbReference type="Pfam" id="PF06985">
    <property type="entry name" value="HET"/>
    <property type="match status" value="1"/>
</dbReference>
<evidence type="ECO:0000259" key="1">
    <source>
        <dbReference type="Pfam" id="PF06985"/>
    </source>
</evidence>
<dbReference type="OrthoDB" id="2958217at2759"/>
<name>A0A6A6ASQ0_9PLEO</name>
<organism evidence="2 3">
    <name type="scientific">Dothidotthia symphoricarpi CBS 119687</name>
    <dbReference type="NCBI Taxonomy" id="1392245"/>
    <lineage>
        <taxon>Eukaryota</taxon>
        <taxon>Fungi</taxon>
        <taxon>Dikarya</taxon>
        <taxon>Ascomycota</taxon>
        <taxon>Pezizomycotina</taxon>
        <taxon>Dothideomycetes</taxon>
        <taxon>Pleosporomycetidae</taxon>
        <taxon>Pleosporales</taxon>
        <taxon>Dothidotthiaceae</taxon>
        <taxon>Dothidotthia</taxon>
    </lineage>
</organism>
<gene>
    <name evidence="2" type="ORF">P153DRAFT_305945</name>
</gene>
<dbReference type="PANTHER" id="PTHR33112">
    <property type="entry name" value="DOMAIN PROTEIN, PUTATIVE-RELATED"/>
    <property type="match status" value="1"/>
</dbReference>
<keyword evidence="3" id="KW-1185">Reference proteome</keyword>
<protein>
    <submittedName>
        <fullName evidence="2">HET-domain-containing protein</fullName>
    </submittedName>
</protein>
<proteinExistence type="predicted"/>
<dbReference type="AlphaFoldDB" id="A0A6A6ASQ0"/>
<dbReference type="EMBL" id="ML977497">
    <property type="protein sequence ID" value="KAF2134979.1"/>
    <property type="molecule type" value="Genomic_DNA"/>
</dbReference>
<reference evidence="2" key="1">
    <citation type="journal article" date="2020" name="Stud. Mycol.">
        <title>101 Dothideomycetes genomes: a test case for predicting lifestyles and emergence of pathogens.</title>
        <authorList>
            <person name="Haridas S."/>
            <person name="Albert R."/>
            <person name="Binder M."/>
            <person name="Bloem J."/>
            <person name="Labutti K."/>
            <person name="Salamov A."/>
            <person name="Andreopoulos B."/>
            <person name="Baker S."/>
            <person name="Barry K."/>
            <person name="Bills G."/>
            <person name="Bluhm B."/>
            <person name="Cannon C."/>
            <person name="Castanera R."/>
            <person name="Culley D."/>
            <person name="Daum C."/>
            <person name="Ezra D."/>
            <person name="Gonzalez J."/>
            <person name="Henrissat B."/>
            <person name="Kuo A."/>
            <person name="Liang C."/>
            <person name="Lipzen A."/>
            <person name="Lutzoni F."/>
            <person name="Magnuson J."/>
            <person name="Mondo S."/>
            <person name="Nolan M."/>
            <person name="Ohm R."/>
            <person name="Pangilinan J."/>
            <person name="Park H.-J."/>
            <person name="Ramirez L."/>
            <person name="Alfaro M."/>
            <person name="Sun H."/>
            <person name="Tritt A."/>
            <person name="Yoshinaga Y."/>
            <person name="Zwiers L.-H."/>
            <person name="Turgeon B."/>
            <person name="Goodwin S."/>
            <person name="Spatafora J."/>
            <person name="Crous P."/>
            <person name="Grigoriev I."/>
        </authorList>
    </citation>
    <scope>NUCLEOTIDE SEQUENCE</scope>
    <source>
        <strain evidence="2">CBS 119687</strain>
    </source>
</reference>
<feature type="domain" description="Heterokaryon incompatibility" evidence="1">
    <location>
        <begin position="201"/>
        <end position="350"/>
    </location>
</feature>
<accession>A0A6A6ASQ0</accession>
<sequence>MAELSVSPSEVIVRRDVNTDFEVQPRITAQAIAEHKCTYCDENSWIYMEDIEQLRLSNHRRCPLLRLALACFEWVNPGLFELGYAAAVAVQVRNDGCIELEVKNDLGESLFHIIDYLKIVDCTGIAHTLGESTGQKILPGRTSSDSTFSTINWWLENCLSNHHVCAQPLPGTSRDSLAGIRFLEIRQKSVRLRELQQSARYACLSHCWGSGQEITKTVEENIQQHEEKGIMLDVLPKTFRDAVQICQKLGIGYVWIDSLCIIQNSPSDWAYQASRMADVYQNAFVTIAATASAKPTQGCFKETHRVYQGEILPGYEDLHVRLRTPDRRFWQDNDMRKDYPLLERGWTFQELSLSSRIVHFCADEVVWQCRHGVFRESSPGKDMAYFVRLYPRTYEQYDTELLLKQWHEVIQVYTERELTFQKDRLPAIAAIAKHMQNSRGSSRYLAGLWEDTLLQDLLWCAPNSMESYREFDPNAHRSVPTWSWAHACGWVYWPYRPDTDTQTLSNIVKVLAVKYAVHGPVLSGNITQAQIELQAPLIKLSEIRLIIMHSSTGETSMDFCQSEVDALYTTAIDVRNIAPTSTLFDFVASYHNWDHHGCDNELQLMHDDSSFVIPLGTIREFTSIIGGFQSALIVQKVDGENRFRRLGVTSFCFYGCNVIRFASESLRVHETDTSFYTVWYEQEMVKRLLSMEKHNITLI</sequence>
<dbReference type="RefSeq" id="XP_033529366.1">
    <property type="nucleotide sequence ID" value="XM_033664622.1"/>
</dbReference>
<dbReference type="GeneID" id="54405054"/>
<dbReference type="PANTHER" id="PTHR33112:SF13">
    <property type="entry name" value="HETEROKARYON INCOMPATIBILITY DOMAIN-CONTAINING PROTEIN"/>
    <property type="match status" value="1"/>
</dbReference>
<evidence type="ECO:0000313" key="2">
    <source>
        <dbReference type="EMBL" id="KAF2134979.1"/>
    </source>
</evidence>
<dbReference type="Proteomes" id="UP000799771">
    <property type="component" value="Unassembled WGS sequence"/>
</dbReference>